<dbReference type="InterPro" id="IPR006175">
    <property type="entry name" value="YjgF/YER057c/UK114"/>
</dbReference>
<dbReference type="Pfam" id="PF01042">
    <property type="entry name" value="Ribonuc_L-PSP"/>
    <property type="match status" value="1"/>
</dbReference>
<dbReference type="InterPro" id="IPR035959">
    <property type="entry name" value="RutC-like_sf"/>
</dbReference>
<dbReference type="SUPFAM" id="SSF55298">
    <property type="entry name" value="YjgF-like"/>
    <property type="match status" value="1"/>
</dbReference>
<dbReference type="STRING" id="1182542.W9XCF5"/>
<dbReference type="GeneID" id="19173417"/>
<dbReference type="eggNOG" id="ENOG502S1PE">
    <property type="taxonomic scope" value="Eukaryota"/>
</dbReference>
<dbReference type="Proteomes" id="UP000019478">
    <property type="component" value="Unassembled WGS sequence"/>
</dbReference>
<dbReference type="CDD" id="cd06152">
    <property type="entry name" value="YjgF_YER057c_UK114_like_4"/>
    <property type="match status" value="1"/>
</dbReference>
<evidence type="ECO:0000313" key="1">
    <source>
        <dbReference type="EMBL" id="EXJ78172.1"/>
    </source>
</evidence>
<gene>
    <name evidence="1" type="ORF">A1O3_09333</name>
</gene>
<dbReference type="Gene3D" id="3.30.1330.40">
    <property type="entry name" value="RutC-like"/>
    <property type="match status" value="1"/>
</dbReference>
<dbReference type="HOGENOM" id="CLU_100715_1_1_1"/>
<dbReference type="AlphaFoldDB" id="W9XCF5"/>
<dbReference type="GO" id="GO:0005739">
    <property type="term" value="C:mitochondrion"/>
    <property type="evidence" value="ECO:0007669"/>
    <property type="project" value="TreeGrafter"/>
</dbReference>
<organism evidence="1 2">
    <name type="scientific">Capronia epimyces CBS 606.96</name>
    <dbReference type="NCBI Taxonomy" id="1182542"/>
    <lineage>
        <taxon>Eukaryota</taxon>
        <taxon>Fungi</taxon>
        <taxon>Dikarya</taxon>
        <taxon>Ascomycota</taxon>
        <taxon>Pezizomycotina</taxon>
        <taxon>Eurotiomycetes</taxon>
        <taxon>Chaetothyriomycetidae</taxon>
        <taxon>Chaetothyriales</taxon>
        <taxon>Herpotrichiellaceae</taxon>
        <taxon>Capronia</taxon>
    </lineage>
</organism>
<dbReference type="GO" id="GO:0019239">
    <property type="term" value="F:deaminase activity"/>
    <property type="evidence" value="ECO:0007669"/>
    <property type="project" value="TreeGrafter"/>
</dbReference>
<evidence type="ECO:0000313" key="2">
    <source>
        <dbReference type="Proteomes" id="UP000019478"/>
    </source>
</evidence>
<dbReference type="PANTHER" id="PTHR11803:SF39">
    <property type="entry name" value="2-IMINOBUTANOATE_2-IMINOPROPANOATE DEAMINASE"/>
    <property type="match status" value="1"/>
</dbReference>
<accession>W9XCF5</accession>
<dbReference type="RefSeq" id="XP_007737617.1">
    <property type="nucleotide sequence ID" value="XM_007739427.1"/>
</dbReference>
<dbReference type="EMBL" id="AMGY01000009">
    <property type="protein sequence ID" value="EXJ78172.1"/>
    <property type="molecule type" value="Genomic_DNA"/>
</dbReference>
<keyword evidence="2" id="KW-1185">Reference proteome</keyword>
<comment type="caution">
    <text evidence="1">The sequence shown here is derived from an EMBL/GenBank/DDBJ whole genome shotgun (WGS) entry which is preliminary data.</text>
</comment>
<dbReference type="PANTHER" id="PTHR11803">
    <property type="entry name" value="2-IMINOBUTANOATE/2-IMINOPROPANOATE DEAMINASE RIDA"/>
    <property type="match status" value="1"/>
</dbReference>
<protein>
    <submittedName>
        <fullName evidence="1">Uncharacterized protein</fullName>
    </submittedName>
</protein>
<proteinExistence type="predicted"/>
<dbReference type="GO" id="GO:0005829">
    <property type="term" value="C:cytosol"/>
    <property type="evidence" value="ECO:0007669"/>
    <property type="project" value="TreeGrafter"/>
</dbReference>
<reference evidence="1 2" key="1">
    <citation type="submission" date="2013-03" db="EMBL/GenBank/DDBJ databases">
        <title>The Genome Sequence of Capronia epimyces CBS 606.96.</title>
        <authorList>
            <consortium name="The Broad Institute Genomics Platform"/>
            <person name="Cuomo C."/>
            <person name="de Hoog S."/>
            <person name="Gorbushina A."/>
            <person name="Walker B."/>
            <person name="Young S.K."/>
            <person name="Zeng Q."/>
            <person name="Gargeya S."/>
            <person name="Fitzgerald M."/>
            <person name="Haas B."/>
            <person name="Abouelleil A."/>
            <person name="Allen A.W."/>
            <person name="Alvarado L."/>
            <person name="Arachchi H.M."/>
            <person name="Berlin A.M."/>
            <person name="Chapman S.B."/>
            <person name="Gainer-Dewar J."/>
            <person name="Goldberg J."/>
            <person name="Griggs A."/>
            <person name="Gujja S."/>
            <person name="Hansen M."/>
            <person name="Howarth C."/>
            <person name="Imamovic A."/>
            <person name="Ireland A."/>
            <person name="Larimer J."/>
            <person name="McCowan C."/>
            <person name="Murphy C."/>
            <person name="Pearson M."/>
            <person name="Poon T.W."/>
            <person name="Priest M."/>
            <person name="Roberts A."/>
            <person name="Saif S."/>
            <person name="Shea T."/>
            <person name="Sisk P."/>
            <person name="Sykes S."/>
            <person name="Wortman J."/>
            <person name="Nusbaum C."/>
            <person name="Birren B."/>
        </authorList>
    </citation>
    <scope>NUCLEOTIDE SEQUENCE [LARGE SCALE GENOMIC DNA]</scope>
    <source>
        <strain evidence="1 2">CBS 606.96</strain>
    </source>
</reference>
<sequence>MAPNVTFTDYAGPGEYNRKVFSYSQAVRIGSVIKCSGQGGWDDQGTLAKGDIKQQVQYAFDNLEKCIKEAGGKGWSDVYAVRSWHTNLDESFPVIVEQFKKAMPDHAPIWTCVGVASLAIPGMEIEIDCEAYVESK</sequence>
<dbReference type="OrthoDB" id="309640at2759"/>
<name>W9XCF5_9EURO</name>